<organism evidence="1 2">
    <name type="scientific">Teratosphaeria nubilosa</name>
    <dbReference type="NCBI Taxonomy" id="161662"/>
    <lineage>
        <taxon>Eukaryota</taxon>
        <taxon>Fungi</taxon>
        <taxon>Dikarya</taxon>
        <taxon>Ascomycota</taxon>
        <taxon>Pezizomycotina</taxon>
        <taxon>Dothideomycetes</taxon>
        <taxon>Dothideomycetidae</taxon>
        <taxon>Mycosphaerellales</taxon>
        <taxon>Teratosphaeriaceae</taxon>
        <taxon>Teratosphaeria</taxon>
    </lineage>
</organism>
<dbReference type="AlphaFoldDB" id="A0A6G1LE75"/>
<name>A0A6G1LE75_9PEZI</name>
<keyword evidence="2" id="KW-1185">Reference proteome</keyword>
<evidence type="ECO:0000313" key="2">
    <source>
        <dbReference type="Proteomes" id="UP000799436"/>
    </source>
</evidence>
<sequence>MRVPVCHGDIRREHRPLRPSAWPSFGSTWLSTATAIWILCREKLVMYLSLSYSTASIPFSRNHTLELGRLCGFGALTWIDDCSFGTSATCTGVNTLVNNGVPMRDAGLRIESGVPALGTSGSVSSGMAFQSVFAVGDVVADAGLTGRREALDADAGEPERTMFSSAIVGKVWARERGGGNCE</sequence>
<protein>
    <submittedName>
        <fullName evidence="1">Uncharacterized protein</fullName>
    </submittedName>
</protein>
<gene>
    <name evidence="1" type="ORF">EJ03DRAFT_54671</name>
</gene>
<proteinExistence type="predicted"/>
<dbReference type="EMBL" id="ML995823">
    <property type="protein sequence ID" value="KAF2770738.1"/>
    <property type="molecule type" value="Genomic_DNA"/>
</dbReference>
<evidence type="ECO:0000313" key="1">
    <source>
        <dbReference type="EMBL" id="KAF2770738.1"/>
    </source>
</evidence>
<accession>A0A6G1LE75</accession>
<reference evidence="1" key="1">
    <citation type="journal article" date="2020" name="Stud. Mycol.">
        <title>101 Dothideomycetes genomes: a test case for predicting lifestyles and emergence of pathogens.</title>
        <authorList>
            <person name="Haridas S."/>
            <person name="Albert R."/>
            <person name="Binder M."/>
            <person name="Bloem J."/>
            <person name="Labutti K."/>
            <person name="Salamov A."/>
            <person name="Andreopoulos B."/>
            <person name="Baker S."/>
            <person name="Barry K."/>
            <person name="Bills G."/>
            <person name="Bluhm B."/>
            <person name="Cannon C."/>
            <person name="Castanera R."/>
            <person name="Culley D."/>
            <person name="Daum C."/>
            <person name="Ezra D."/>
            <person name="Gonzalez J."/>
            <person name="Henrissat B."/>
            <person name="Kuo A."/>
            <person name="Liang C."/>
            <person name="Lipzen A."/>
            <person name="Lutzoni F."/>
            <person name="Magnuson J."/>
            <person name="Mondo S."/>
            <person name="Nolan M."/>
            <person name="Ohm R."/>
            <person name="Pangilinan J."/>
            <person name="Park H.-J."/>
            <person name="Ramirez L."/>
            <person name="Alfaro M."/>
            <person name="Sun H."/>
            <person name="Tritt A."/>
            <person name="Yoshinaga Y."/>
            <person name="Zwiers L.-H."/>
            <person name="Turgeon B."/>
            <person name="Goodwin S."/>
            <person name="Spatafora J."/>
            <person name="Crous P."/>
            <person name="Grigoriev I."/>
        </authorList>
    </citation>
    <scope>NUCLEOTIDE SEQUENCE</scope>
    <source>
        <strain evidence="1">CBS 116005</strain>
    </source>
</reference>
<dbReference type="Proteomes" id="UP000799436">
    <property type="component" value="Unassembled WGS sequence"/>
</dbReference>